<dbReference type="Pfam" id="PF00078">
    <property type="entry name" value="RVT_1"/>
    <property type="match status" value="1"/>
</dbReference>
<keyword evidence="1" id="KW-0732">Signal</keyword>
<feature type="domain" description="Reverse transcriptase" evidence="2">
    <location>
        <begin position="776"/>
        <end position="1037"/>
    </location>
</feature>
<dbReference type="Gene3D" id="3.60.10.10">
    <property type="entry name" value="Endonuclease/exonuclease/phosphatase"/>
    <property type="match status" value="1"/>
</dbReference>
<evidence type="ECO:0000256" key="1">
    <source>
        <dbReference type="SAM" id="SignalP"/>
    </source>
</evidence>
<sequence>MAPMTGCVSAQLPTFFVFLLYSCIFSICSADSLLVYDRDFLLSIRSRMDVFQNSNAGHLFPPPLETDANPAAEPVLLHAFPPPLETDVSPASGLVLPVGLPLPRRPWKKKRGKRGGFFVQLRRIRRGEAISERCSVTVMSRIHRHLNRVELISLLPGGHGAECYMDVSEVWMTGQLGAHGAESCASAWDVGMILQLGAHGAKRCMRASEPRMIRRPTAADQLAAHNRGRCGDRLITSDYCVWGKERCFRSSPDARGGCLVPVVSLGSTGLPSRSRFRRSRFGRHNQRGINLANLQYIARFDGAGLSLPSGKQSTRFALINARSVGNKTFILKEFFLNNSLSVLCATESWLTPGDSAAIVEMLPPGCSFINIPRAQRRGGGLLTIFKSDLVCTPITHQSTPLSFELSLFELGRSPPLLCALIYRPPPYNKDFLNEFANFLADVSCRYGKILLLGDFNIHVCCPDKPLVKDFLDLIDSFSMSQRVNGPTHGHTHTLDLIFCHGLQISDLGILPATFSDHSPVVFNMNLDSASRVECFRPSFSRTIRPNTAAHFAAILALNSAPFQSTDEFTVVEGLLHALDSSCLAALDIVAPLKSRRNTSRPDPWLNEQTRSMRQHARRLERKWIKDRLTVSFESMREAWSQYQRAVRGARNRFFASIVTANSNNQGVLYKTMNAVLSPVTKLFSSASADLCNQILQFFLNKISVIRAQIHQTNHVPDSVIPPHVQLQSFQPISLPYLEKTVAAMKPSGSPEDVIPPRLLKEVFPFISHNVLDILNSSLTLAEVPSAFKHAVLQPILKKPGLDPTDYSNLRPISKLPFLSKVLEKIVYEQMLTHLNDNQVMDIFQSGFRKQHSTETAHVRVFNDIFLALDSGFHVVLVLLDLSAAFDTIDHDILITRLHTWAGISGTALDWFRSYFCNRSARITLDGCSSESQPLRWGVPQGSILGPLLFNLYILPLGAIFRKHAVSYHLYADDCQIYFSFKPTQSTKVLSDCILEVKQWLADNFLHLNDSKTDLIVFSPYSTTATQQPDLNYLSPNVSSVISNLGVKMDQALKMDAQVNNTVKSCFYQLRRISKLKHILSVRLLKSVVHTFITPRLDYSNSCLYGISKAALSRLQLVQNSAARLLTGADRRQHISPILKSLHWLPVQFRINFKIMLLTYKSLNHQAPPYLCELVHYYNPPRALRSEDKLLLAVPNARLKSRGERAFSVCAPKLWNALPLLVRQAPTASIFKSRLKTHYFNLAYTT</sequence>
<dbReference type="InterPro" id="IPR036691">
    <property type="entry name" value="Endo/exonu/phosph_ase_sf"/>
</dbReference>
<organism evidence="3">
    <name type="scientific">Nothobranchius furzeri</name>
    <name type="common">Turquoise killifish</name>
    <dbReference type="NCBI Taxonomy" id="105023"/>
    <lineage>
        <taxon>Eukaryota</taxon>
        <taxon>Metazoa</taxon>
        <taxon>Chordata</taxon>
        <taxon>Craniata</taxon>
        <taxon>Vertebrata</taxon>
        <taxon>Euteleostomi</taxon>
        <taxon>Actinopterygii</taxon>
        <taxon>Neopterygii</taxon>
        <taxon>Teleostei</taxon>
        <taxon>Neoteleostei</taxon>
        <taxon>Acanthomorphata</taxon>
        <taxon>Ovalentaria</taxon>
        <taxon>Atherinomorphae</taxon>
        <taxon>Cyprinodontiformes</taxon>
        <taxon>Nothobranchiidae</taxon>
        <taxon>Nothobranchius</taxon>
    </lineage>
</organism>
<dbReference type="SUPFAM" id="SSF56219">
    <property type="entry name" value="DNase I-like"/>
    <property type="match status" value="1"/>
</dbReference>
<dbReference type="InterPro" id="IPR005135">
    <property type="entry name" value="Endo/exonuclease/phosphatase"/>
</dbReference>
<evidence type="ECO:0000259" key="2">
    <source>
        <dbReference type="PROSITE" id="PS50878"/>
    </source>
</evidence>
<proteinExistence type="predicted"/>
<dbReference type="PROSITE" id="PS50878">
    <property type="entry name" value="RT_POL"/>
    <property type="match status" value="1"/>
</dbReference>
<feature type="chain" id="PRO_5008365592" evidence="1">
    <location>
        <begin position="31"/>
        <end position="1245"/>
    </location>
</feature>
<dbReference type="GO" id="GO:0003824">
    <property type="term" value="F:catalytic activity"/>
    <property type="evidence" value="ECO:0007669"/>
    <property type="project" value="InterPro"/>
</dbReference>
<dbReference type="PANTHER" id="PTHR33332">
    <property type="entry name" value="REVERSE TRANSCRIPTASE DOMAIN-CONTAINING PROTEIN"/>
    <property type="match status" value="1"/>
</dbReference>
<feature type="signal peptide" evidence="1">
    <location>
        <begin position="1"/>
        <end position="30"/>
    </location>
</feature>
<accession>A0A1A8ABX0</accession>
<dbReference type="CDD" id="cd01650">
    <property type="entry name" value="RT_nLTR_like"/>
    <property type="match status" value="1"/>
</dbReference>
<gene>
    <name evidence="3" type="primary">ERAL1</name>
</gene>
<dbReference type="AlphaFoldDB" id="A0A1A8ABX0"/>
<evidence type="ECO:0000313" key="3">
    <source>
        <dbReference type="EMBL" id="SBP52001.1"/>
    </source>
</evidence>
<dbReference type="EMBL" id="HADY01013516">
    <property type="protein sequence ID" value="SBP52001.1"/>
    <property type="molecule type" value="Transcribed_RNA"/>
</dbReference>
<name>A0A1A8ABX0_NOTFU</name>
<dbReference type="Pfam" id="PF03372">
    <property type="entry name" value="Exo_endo_phos"/>
    <property type="match status" value="1"/>
</dbReference>
<dbReference type="InterPro" id="IPR043502">
    <property type="entry name" value="DNA/RNA_pol_sf"/>
</dbReference>
<dbReference type="InterPro" id="IPR000477">
    <property type="entry name" value="RT_dom"/>
</dbReference>
<reference evidence="3" key="1">
    <citation type="submission" date="2016-05" db="EMBL/GenBank/DDBJ databases">
        <authorList>
            <person name="Lavstsen T."/>
            <person name="Jespersen J.S."/>
        </authorList>
    </citation>
    <scope>NUCLEOTIDE SEQUENCE</scope>
    <source>
        <tissue evidence="3">Brain</tissue>
    </source>
</reference>
<reference evidence="3" key="2">
    <citation type="submission" date="2016-06" db="EMBL/GenBank/DDBJ databases">
        <title>The genome of a short-lived fish provides insights into sex chromosome evolution and the genetic control of aging.</title>
        <authorList>
            <person name="Reichwald K."/>
            <person name="Felder M."/>
            <person name="Petzold A."/>
            <person name="Koch P."/>
            <person name="Groth M."/>
            <person name="Platzer M."/>
        </authorList>
    </citation>
    <scope>NUCLEOTIDE SEQUENCE</scope>
    <source>
        <tissue evidence="3">Brain</tissue>
    </source>
</reference>
<dbReference type="SUPFAM" id="SSF56672">
    <property type="entry name" value="DNA/RNA polymerases"/>
    <property type="match status" value="1"/>
</dbReference>
<protein>
    <submittedName>
        <fullName evidence="3">Era G-protein-like 1</fullName>
    </submittedName>
</protein>